<keyword evidence="4 7" id="KW-0812">Transmembrane</keyword>
<dbReference type="AlphaFoldDB" id="A0A1N6MUC5"/>
<dbReference type="GO" id="GO:0016020">
    <property type="term" value="C:membrane"/>
    <property type="evidence" value="ECO:0007669"/>
    <property type="project" value="InterPro"/>
</dbReference>
<evidence type="ECO:0000256" key="2">
    <source>
        <dbReference type="ARBA" id="ARBA00007362"/>
    </source>
</evidence>
<evidence type="ECO:0000313" key="11">
    <source>
        <dbReference type="Proteomes" id="UP000196435"/>
    </source>
</evidence>
<evidence type="ECO:0000256" key="1">
    <source>
        <dbReference type="ARBA" id="ARBA00004651"/>
    </source>
</evidence>
<evidence type="ECO:0000313" key="12">
    <source>
        <dbReference type="Proteomes" id="UP000224871"/>
    </source>
</evidence>
<evidence type="ECO:0000313" key="10">
    <source>
        <dbReference type="EMBL" id="SIP72456.1"/>
    </source>
</evidence>
<name>A0A1N6MUC5_9GAMM</name>
<keyword evidence="3" id="KW-1003">Cell membrane</keyword>
<dbReference type="PANTHER" id="PTHR22911">
    <property type="entry name" value="ACYL-MALONYL CONDENSING ENZYME-RELATED"/>
    <property type="match status" value="1"/>
</dbReference>
<dbReference type="Pfam" id="PF00892">
    <property type="entry name" value="EamA"/>
    <property type="match status" value="2"/>
</dbReference>
<reference evidence="10" key="1">
    <citation type="submission" date="2016-12" db="EMBL/GenBank/DDBJ databases">
        <authorList>
            <person name="Song W.-J."/>
            <person name="Kurnit D.M."/>
        </authorList>
    </citation>
    <scope>NUCLEOTIDE SEQUENCE [LARGE SCALE GENOMIC DNA]</scope>
    <source>
        <strain evidence="10">HGB1681</strain>
    </source>
</reference>
<dbReference type="PANTHER" id="PTHR22911:SF76">
    <property type="entry name" value="EAMA DOMAIN-CONTAINING PROTEIN"/>
    <property type="match status" value="1"/>
</dbReference>
<evidence type="ECO:0000256" key="4">
    <source>
        <dbReference type="ARBA" id="ARBA00022692"/>
    </source>
</evidence>
<dbReference type="SUPFAM" id="SSF103481">
    <property type="entry name" value="Multidrug resistance efflux transporter EmrE"/>
    <property type="match status" value="2"/>
</dbReference>
<evidence type="ECO:0000256" key="3">
    <source>
        <dbReference type="ARBA" id="ARBA00022475"/>
    </source>
</evidence>
<keyword evidence="6 7" id="KW-0472">Membrane</keyword>
<sequence>MTILKKNINIILTLLFVSGLASGGIFVKLSELGPINTGFYRILFSVPILYIALFFFSKNEKLLTLKEKLTIILAGSFLAGDLILWNISFHYTTVANANLLANMVPFIIVPVSYFFFREKISTRFFFSLLVTLVGVFILIEGKENAISGNAYGNVLAFITSIFYATFLLIVYKVRSKASALQIMYYSSFGALPILFIAALSNEGISYPRNTSELLPLLGLAIFSQILGQGGLSYILGKISANIASVLVLTQPVISAIFSYFIFREILSTMEMVGVFIVLLGIFLIKKK</sequence>
<dbReference type="Proteomes" id="UP000224871">
    <property type="component" value="Unassembled WGS sequence"/>
</dbReference>
<evidence type="ECO:0000256" key="5">
    <source>
        <dbReference type="ARBA" id="ARBA00022989"/>
    </source>
</evidence>
<gene>
    <name evidence="9" type="ORF">Xinn_03410</name>
    <name evidence="10" type="ORF">XIS1_150004</name>
</gene>
<evidence type="ECO:0000256" key="7">
    <source>
        <dbReference type="SAM" id="Phobius"/>
    </source>
</evidence>
<organism evidence="10 11">
    <name type="scientific">Xenorhabdus innexi</name>
    <dbReference type="NCBI Taxonomy" id="290109"/>
    <lineage>
        <taxon>Bacteria</taxon>
        <taxon>Pseudomonadati</taxon>
        <taxon>Pseudomonadota</taxon>
        <taxon>Gammaproteobacteria</taxon>
        <taxon>Enterobacterales</taxon>
        <taxon>Morganellaceae</taxon>
        <taxon>Xenorhabdus</taxon>
    </lineage>
</organism>
<reference evidence="11" key="2">
    <citation type="submission" date="2016-12" db="EMBL/GenBank/DDBJ databases">
        <authorList>
            <person name="Gaudriault S."/>
        </authorList>
    </citation>
    <scope>NUCLEOTIDE SEQUENCE [LARGE SCALE GENOMIC DNA]</scope>
    <source>
        <strain evidence="11">HGB1681 (deposited as PTA-6826 in the American Type Culture Collection)</strain>
    </source>
</reference>
<evidence type="ECO:0000256" key="6">
    <source>
        <dbReference type="ARBA" id="ARBA00023136"/>
    </source>
</evidence>
<dbReference type="InterPro" id="IPR037185">
    <property type="entry name" value="EmrE-like"/>
</dbReference>
<dbReference type="Proteomes" id="UP000196435">
    <property type="component" value="Unassembled WGS sequence"/>
</dbReference>
<dbReference type="EMBL" id="NIBU01000062">
    <property type="protein sequence ID" value="PHM30224.1"/>
    <property type="molecule type" value="Genomic_DNA"/>
</dbReference>
<proteinExistence type="inferred from homology"/>
<dbReference type="RefSeq" id="WP_086952957.1">
    <property type="nucleotide sequence ID" value="NZ_CAWNQC010000262.1"/>
</dbReference>
<comment type="subcellular location">
    <subcellularLocation>
        <location evidence="1">Cell membrane</location>
        <topology evidence="1">Multi-pass membrane protein</topology>
    </subcellularLocation>
</comment>
<feature type="transmembrane region" description="Helical" evidence="7">
    <location>
        <begin position="151"/>
        <end position="170"/>
    </location>
</feature>
<protein>
    <recommendedName>
        <fullName evidence="8">EamA domain-containing protein</fullName>
    </recommendedName>
</protein>
<dbReference type="OrthoDB" id="8770617at2"/>
<feature type="transmembrane region" description="Helical" evidence="7">
    <location>
        <begin position="182"/>
        <end position="201"/>
    </location>
</feature>
<keyword evidence="5 7" id="KW-1133">Transmembrane helix</keyword>
<comment type="similarity">
    <text evidence="2">Belongs to the EamA transporter family.</text>
</comment>
<evidence type="ECO:0000259" key="8">
    <source>
        <dbReference type="Pfam" id="PF00892"/>
    </source>
</evidence>
<evidence type="ECO:0000313" key="9">
    <source>
        <dbReference type="EMBL" id="PHM30224.1"/>
    </source>
</evidence>
<feature type="transmembrane region" description="Helical" evidence="7">
    <location>
        <begin position="99"/>
        <end position="116"/>
    </location>
</feature>
<feature type="transmembrane region" description="Helical" evidence="7">
    <location>
        <begin position="123"/>
        <end position="139"/>
    </location>
</feature>
<feature type="transmembrane region" description="Helical" evidence="7">
    <location>
        <begin position="268"/>
        <end position="284"/>
    </location>
</feature>
<feature type="domain" description="EamA" evidence="8">
    <location>
        <begin position="151"/>
        <end position="284"/>
    </location>
</feature>
<feature type="transmembrane region" description="Helical" evidence="7">
    <location>
        <begin position="213"/>
        <end position="235"/>
    </location>
</feature>
<dbReference type="EMBL" id="FTLG01000057">
    <property type="protein sequence ID" value="SIP72456.1"/>
    <property type="molecule type" value="Genomic_DNA"/>
</dbReference>
<accession>A0A1N6MUC5</accession>
<feature type="transmembrane region" description="Helical" evidence="7">
    <location>
        <begin position="242"/>
        <end position="262"/>
    </location>
</feature>
<dbReference type="InterPro" id="IPR000620">
    <property type="entry name" value="EamA_dom"/>
</dbReference>
<feature type="transmembrane region" description="Helical" evidence="7">
    <location>
        <begin position="69"/>
        <end position="87"/>
    </location>
</feature>
<keyword evidence="12" id="KW-1185">Reference proteome</keyword>
<feature type="domain" description="EamA" evidence="8">
    <location>
        <begin position="10"/>
        <end position="138"/>
    </location>
</feature>
<feature type="transmembrane region" description="Helical" evidence="7">
    <location>
        <begin position="39"/>
        <end position="57"/>
    </location>
</feature>
<reference evidence="9 12" key="3">
    <citation type="journal article" date="2017" name="Nat. Microbiol.">
        <title>Natural product diversity associated with the nematode symbionts Photorhabdus and Xenorhabdus.</title>
        <authorList>
            <person name="Tobias N.J."/>
            <person name="Wolff H."/>
            <person name="Djahanschiri B."/>
            <person name="Grundmann F."/>
            <person name="Kronenwerth M."/>
            <person name="Shi Y.M."/>
            <person name="Simonyi S."/>
            <person name="Grun P."/>
            <person name="Shapiro-Ilan D."/>
            <person name="Pidot S.J."/>
            <person name="Stinear T.P."/>
            <person name="Ebersberger I."/>
            <person name="Bode H.B."/>
        </authorList>
    </citation>
    <scope>NUCLEOTIDE SEQUENCE [LARGE SCALE GENOMIC DNA]</scope>
    <source>
        <strain evidence="9 12">DSM 16336</strain>
    </source>
</reference>